<dbReference type="InterPro" id="IPR041503">
    <property type="entry name" value="AIMP2_thioredoxin"/>
</dbReference>
<evidence type="ECO:0000256" key="2">
    <source>
        <dbReference type="ARBA" id="ARBA00004514"/>
    </source>
</evidence>
<name>A0A147BEU1_IXORI</name>
<protein>
    <submittedName>
        <fullName evidence="7">Putative glutathione s-transferase</fullName>
    </submittedName>
</protein>
<dbReference type="InterPro" id="IPR036282">
    <property type="entry name" value="Glutathione-S-Trfase_C_sf"/>
</dbReference>
<keyword evidence="4" id="KW-0648">Protein biosynthesis</keyword>
<dbReference type="PANTHER" id="PTHR13438">
    <property type="entry name" value="AMINOACYL TRNA SYNTHASE COMPLEX-INTERACTING MULTIFUNCTIONAL PROTEIN"/>
    <property type="match status" value="1"/>
</dbReference>
<evidence type="ECO:0000256" key="5">
    <source>
        <dbReference type="ARBA" id="ARBA00023242"/>
    </source>
</evidence>
<dbReference type="Pfam" id="PF18569">
    <property type="entry name" value="Thioredoxin_16"/>
    <property type="match status" value="1"/>
</dbReference>
<keyword evidence="3" id="KW-0963">Cytoplasm</keyword>
<dbReference type="GO" id="GO:0005634">
    <property type="term" value="C:nucleus"/>
    <property type="evidence" value="ECO:0007669"/>
    <property type="project" value="UniProtKB-SubCell"/>
</dbReference>
<reference evidence="7" key="1">
    <citation type="journal article" date="2018" name="PLoS Negl. Trop. Dis.">
        <title>Sialome diversity of ticks revealed by RNAseq of single tick salivary glands.</title>
        <authorList>
            <person name="Perner J."/>
            <person name="Kropackova S."/>
            <person name="Kopacek P."/>
            <person name="Ribeiro J.M."/>
        </authorList>
    </citation>
    <scope>NUCLEOTIDE SEQUENCE</scope>
    <source>
        <strain evidence="7">Siblings of single egg batch collected in Ceske Budejovice</strain>
        <tissue evidence="7">Salivary glands</tissue>
    </source>
</reference>
<organism evidence="7">
    <name type="scientific">Ixodes ricinus</name>
    <name type="common">Common tick</name>
    <name type="synonym">Acarus ricinus</name>
    <dbReference type="NCBI Taxonomy" id="34613"/>
    <lineage>
        <taxon>Eukaryota</taxon>
        <taxon>Metazoa</taxon>
        <taxon>Ecdysozoa</taxon>
        <taxon>Arthropoda</taxon>
        <taxon>Chelicerata</taxon>
        <taxon>Arachnida</taxon>
        <taxon>Acari</taxon>
        <taxon>Parasitiformes</taxon>
        <taxon>Ixodida</taxon>
        <taxon>Ixodoidea</taxon>
        <taxon>Ixodidae</taxon>
        <taxon>Ixodinae</taxon>
        <taxon>Ixodes</taxon>
    </lineage>
</organism>
<keyword evidence="7" id="KW-0808">Transferase</keyword>
<evidence type="ECO:0000256" key="3">
    <source>
        <dbReference type="ARBA" id="ARBA00022490"/>
    </source>
</evidence>
<proteinExistence type="predicted"/>
<dbReference type="AlphaFoldDB" id="A0A147BEU1"/>
<dbReference type="GO" id="GO:0016740">
    <property type="term" value="F:transferase activity"/>
    <property type="evidence" value="ECO:0007669"/>
    <property type="project" value="UniProtKB-KW"/>
</dbReference>
<evidence type="ECO:0000313" key="7">
    <source>
        <dbReference type="EMBL" id="JAR89296.1"/>
    </source>
</evidence>
<dbReference type="Gene3D" id="1.20.1050.130">
    <property type="match status" value="1"/>
</dbReference>
<dbReference type="SUPFAM" id="SSF47616">
    <property type="entry name" value="GST C-terminal domain-like"/>
    <property type="match status" value="1"/>
</dbReference>
<feature type="non-terminal residue" evidence="7">
    <location>
        <position position="1"/>
    </location>
</feature>
<evidence type="ECO:0000256" key="4">
    <source>
        <dbReference type="ARBA" id="ARBA00022917"/>
    </source>
</evidence>
<dbReference type="GO" id="GO:0006412">
    <property type="term" value="P:translation"/>
    <property type="evidence" value="ECO:0007669"/>
    <property type="project" value="UniProtKB-KW"/>
</dbReference>
<evidence type="ECO:0000259" key="6">
    <source>
        <dbReference type="Pfam" id="PF18569"/>
    </source>
</evidence>
<dbReference type="Pfam" id="PF13410">
    <property type="entry name" value="GST_C_2"/>
    <property type="match status" value="1"/>
</dbReference>
<accession>A0A147BEU1</accession>
<dbReference type="GO" id="GO:0005829">
    <property type="term" value="C:cytosol"/>
    <property type="evidence" value="ECO:0007669"/>
    <property type="project" value="UniProtKB-SubCell"/>
</dbReference>
<dbReference type="CDD" id="cd03200">
    <property type="entry name" value="GST_C_AIMP2"/>
    <property type="match status" value="1"/>
</dbReference>
<keyword evidence="5" id="KW-0539">Nucleus</keyword>
<dbReference type="GO" id="GO:0017101">
    <property type="term" value="C:aminoacyl-tRNA synthetase multienzyme complex"/>
    <property type="evidence" value="ECO:0007669"/>
    <property type="project" value="InterPro"/>
</dbReference>
<evidence type="ECO:0000256" key="1">
    <source>
        <dbReference type="ARBA" id="ARBA00004123"/>
    </source>
</evidence>
<dbReference type="PANTHER" id="PTHR13438:SF2">
    <property type="entry name" value="AMINOACYL TRNA SYNTHASE COMPLEX-INTERACTING MULTIFUNCTIONAL PROTEIN 2"/>
    <property type="match status" value="1"/>
</dbReference>
<feature type="domain" description="AIMP2 thioredoxin-like" evidence="6">
    <location>
        <begin position="114"/>
        <end position="204"/>
    </location>
</feature>
<comment type="subcellular location">
    <subcellularLocation>
        <location evidence="2">Cytoplasm</location>
        <location evidence="2">Cytosol</location>
    </subcellularLocation>
    <subcellularLocation>
        <location evidence="1">Nucleus</location>
    </subcellularLocation>
</comment>
<dbReference type="InterPro" id="IPR042360">
    <property type="entry name" value="AIMP2"/>
</dbReference>
<sequence>HMYRVEPIYGETGPIELPNCMYKVDSVYCEADTSGISRPEMQAGVDAELIQQLEARQEQLLKKLESLHSVVQKTRENLNISTAKGTPSAGQISASSVSALTQLSSTAPGGAPPLDVVLGASPGRPPFSVWPLKRLLGERRRVLLSCHTHSSVSGLPRRIEDLGQLEASGGGDSRSSYDLVLTLVWKQVERDCEMMVNPLLQVAISGEVNLIRYLGRLLDPSYESLGPVEATEVDHWLDQAHHGLLHGKNKERQAVLKALNAQLGNSPYVLGSSPSLADIALWSAVLQMDLLSGAPSNVKRWMKTLNEDPKFKLPESCLVPEAI</sequence>
<dbReference type="EMBL" id="GEGO01006108">
    <property type="protein sequence ID" value="JAR89296.1"/>
    <property type="molecule type" value="Transcribed_RNA"/>
</dbReference>